<sequence length="562" mass="64491">MKTIRDAARKVPLMFRAQVAGRCQLQRIRDLRYEDAEEQDAERWTDEWVIKAYPEAPDFGDDVQTRSYNFSWRFVTNGGQDDGVIRPVIGAKGWPFYPGSSMKGLFRQACDLDQADRYCGRSRSSNDYEPGILRFHGGYPIDSRWTEQLLDIIHPQQERQVKASGKSSAFVQISLYQPALKFGISSTLPLSEDEWQTIWQIWEKAIASGLGCRVSAGYGQPEIATRDPLYRTQIQGQGQAAKLIDGTGEFRPNIFRAAVRGHALRIFGGLTDSDTAEQIVEQLFGGISQGQGTFGLLSMAFEAIDLDLDVFRQSRYEEPIYEVEGQLLWSLTQPLADDAKTALTKLIEALTRFAMVLGGFGKSWRRADHRLVYPDYYGETHKPLIGCHWQWSSKRSQVRDVRIRKLEQVGEFIEEVRQAARDWMTLYGHPIRENRPANWREAWHSNNVQVWGRLAEHGIEDCEAVHWLHGSYRSAIPSVGISEGSIYQSSITGQMGQIGRLWHRMYPYIRLVKDPQNPKRPLPKQTQQYFELLTLFPDDSLKSINFLDFLVNQQTLFQKLWP</sequence>
<dbReference type="Proteomes" id="UP001600165">
    <property type="component" value="Unassembled WGS sequence"/>
</dbReference>
<gene>
    <name evidence="1" type="ORF">ACFVKH_20400</name>
</gene>
<organism evidence="1 2">
    <name type="scientific">Almyronema epifaneia S1</name>
    <dbReference type="NCBI Taxonomy" id="2991925"/>
    <lineage>
        <taxon>Bacteria</taxon>
        <taxon>Bacillati</taxon>
        <taxon>Cyanobacteriota</taxon>
        <taxon>Cyanophyceae</taxon>
        <taxon>Nodosilineales</taxon>
        <taxon>Nodosilineaceae</taxon>
        <taxon>Almyronema</taxon>
        <taxon>Almyronema epifaneia</taxon>
    </lineage>
</organism>
<evidence type="ECO:0000313" key="2">
    <source>
        <dbReference type="Proteomes" id="UP001600165"/>
    </source>
</evidence>
<protein>
    <submittedName>
        <fullName evidence="1">RAMP superfamily protein</fullName>
    </submittedName>
</protein>
<proteinExistence type="predicted"/>
<evidence type="ECO:0000313" key="1">
    <source>
        <dbReference type="EMBL" id="MFE4108643.1"/>
    </source>
</evidence>
<reference evidence="1 2" key="1">
    <citation type="submission" date="2024-10" db="EMBL/GenBank/DDBJ databases">
        <authorList>
            <person name="Ratan Roy A."/>
            <person name="Morales Sandoval P.H."/>
            <person name="De Los Santos Villalobos S."/>
            <person name="Chakraborty S."/>
            <person name="Mukherjee J."/>
        </authorList>
    </citation>
    <scope>NUCLEOTIDE SEQUENCE [LARGE SCALE GENOMIC DNA]</scope>
    <source>
        <strain evidence="1 2">S1</strain>
    </source>
</reference>
<comment type="caution">
    <text evidence="1">The sequence shown here is derived from an EMBL/GenBank/DDBJ whole genome shotgun (WGS) entry which is preliminary data.</text>
</comment>
<keyword evidence="2" id="KW-1185">Reference proteome</keyword>
<dbReference type="EMBL" id="JBHZOL010000122">
    <property type="protein sequence ID" value="MFE4108643.1"/>
    <property type="molecule type" value="Genomic_DNA"/>
</dbReference>
<accession>A0ABW6IK79</accession>
<name>A0ABW6IK79_9CYAN</name>
<dbReference type="RefSeq" id="WP_377968262.1">
    <property type="nucleotide sequence ID" value="NZ_JBHZOL010000122.1"/>
</dbReference>